<keyword evidence="6" id="KW-1000">Mitochondrion outer membrane</keyword>
<comment type="cofactor">
    <cofactor evidence="1 13 14">
        <name>FAD</name>
        <dbReference type="ChEBI" id="CHEBI:57692"/>
    </cofactor>
</comment>
<dbReference type="Pfam" id="PF00970">
    <property type="entry name" value="FAD_binding_6"/>
    <property type="match status" value="1"/>
</dbReference>
<dbReference type="PRINTS" id="PR00371">
    <property type="entry name" value="FPNCR"/>
</dbReference>
<dbReference type="InterPro" id="IPR017927">
    <property type="entry name" value="FAD-bd_FR_type"/>
</dbReference>
<dbReference type="AlphaFoldDB" id="A0A1X6P9B4"/>
<protein>
    <recommendedName>
        <fullName evidence="14">NADH-cytochrome b5 reductase</fullName>
        <ecNumber evidence="14">1.6.2.2</ecNumber>
    </recommendedName>
</protein>
<evidence type="ECO:0000256" key="11">
    <source>
        <dbReference type="ARBA" id="ARBA00023128"/>
    </source>
</evidence>
<evidence type="ECO:0000256" key="10">
    <source>
        <dbReference type="ARBA" id="ARBA00023027"/>
    </source>
</evidence>
<dbReference type="InterPro" id="IPR001433">
    <property type="entry name" value="OxRdtase_FAD/NAD-bd"/>
</dbReference>
<dbReference type="FunFam" id="3.40.50.80:FF:000019">
    <property type="entry name" value="NADH-cytochrome b5 reductase"/>
    <property type="match status" value="1"/>
</dbReference>
<evidence type="ECO:0000256" key="13">
    <source>
        <dbReference type="PIRSR" id="PIRSR601834-1"/>
    </source>
</evidence>
<dbReference type="GO" id="GO:0090524">
    <property type="term" value="F:cytochrome-b5 reductase activity, acting on NADH"/>
    <property type="evidence" value="ECO:0007669"/>
    <property type="project" value="UniProtKB-EC"/>
</dbReference>
<evidence type="ECO:0000256" key="4">
    <source>
        <dbReference type="ARBA" id="ARBA00022630"/>
    </source>
</evidence>
<comment type="subcellular location">
    <subcellularLocation>
        <location evidence="2">Mitochondrion outer membrane</location>
    </subcellularLocation>
</comment>
<keyword evidence="5" id="KW-0812">Transmembrane</keyword>
<dbReference type="PROSITE" id="PS51384">
    <property type="entry name" value="FAD_FR"/>
    <property type="match status" value="1"/>
</dbReference>
<evidence type="ECO:0000256" key="12">
    <source>
        <dbReference type="ARBA" id="ARBA00023136"/>
    </source>
</evidence>
<evidence type="ECO:0000256" key="9">
    <source>
        <dbReference type="ARBA" id="ARBA00023002"/>
    </source>
</evidence>
<feature type="binding site" evidence="13">
    <location>
        <position position="189"/>
    </location>
    <ligand>
        <name>FAD</name>
        <dbReference type="ChEBI" id="CHEBI:57692"/>
    </ligand>
</feature>
<dbReference type="PANTHER" id="PTHR19370">
    <property type="entry name" value="NADH-CYTOCHROME B5 REDUCTASE"/>
    <property type="match status" value="1"/>
</dbReference>
<evidence type="ECO:0000259" key="15">
    <source>
        <dbReference type="PROSITE" id="PS51384"/>
    </source>
</evidence>
<dbReference type="Pfam" id="PF00175">
    <property type="entry name" value="NAD_binding_1"/>
    <property type="match status" value="1"/>
</dbReference>
<dbReference type="PRINTS" id="PR00406">
    <property type="entry name" value="CYTB5RDTASE"/>
</dbReference>
<dbReference type="InterPro" id="IPR039261">
    <property type="entry name" value="FNR_nucleotide-bd"/>
</dbReference>
<feature type="binding site" evidence="13">
    <location>
        <position position="178"/>
    </location>
    <ligand>
        <name>FAD</name>
        <dbReference type="ChEBI" id="CHEBI:57692"/>
    </ligand>
</feature>
<dbReference type="Gene3D" id="2.40.30.10">
    <property type="entry name" value="Translation factors"/>
    <property type="match status" value="1"/>
</dbReference>
<keyword evidence="10 14" id="KW-0520">NAD</keyword>
<feature type="domain" description="FAD-binding FR-type" evidence="15">
    <location>
        <begin position="109"/>
        <end position="214"/>
    </location>
</feature>
<feature type="binding site" evidence="13">
    <location>
        <position position="231"/>
    </location>
    <ligand>
        <name>FAD</name>
        <dbReference type="ChEBI" id="CHEBI:57692"/>
    </ligand>
</feature>
<dbReference type="InterPro" id="IPR008333">
    <property type="entry name" value="Cbr1-like_FAD-bd_dom"/>
</dbReference>
<evidence type="ECO:0000256" key="14">
    <source>
        <dbReference type="RuleBase" id="RU361226"/>
    </source>
</evidence>
<dbReference type="Proteomes" id="UP000218209">
    <property type="component" value="Unassembled WGS sequence"/>
</dbReference>
<evidence type="ECO:0000256" key="2">
    <source>
        <dbReference type="ARBA" id="ARBA00004294"/>
    </source>
</evidence>
<sequence length="347" mass="36132">MDAPARVVAIRAAAAAAAVALHRRGRRGVHHWRRPPPPAAPTGVLSDRLVVALGVVTAVVAIFVASKLLWPPADAAAGSATAGLTAAAASGTGVPVSATPTGDAVIASDAYTAFPLTHKTVTSHNTRLFRFGLPSPTATLGLPLGRHLSVRATVDGKDVKRPYTPTSGLATAGHFELLIKVYPEPHGTMSRHLDALAIGDTIDVRGPLGKFAYTRGMAAHVCMIAGGTGITPMWQVLTALMADPEDTTRLSLILANVTPDDILLKEQLDALAAAGGKNALTVYYVLNKPDEGWTGGVGFVTADHIQATFGPRADDALVLLCGPPPMNKAMLGNLDKLGYTPEQIFKF</sequence>
<gene>
    <name evidence="16" type="ORF">BU14_0148s0020</name>
</gene>
<comment type="similarity">
    <text evidence="3 14">Belongs to the flavoprotein pyridine nucleotide cytochrome reductase family.</text>
</comment>
<dbReference type="InterPro" id="IPR001709">
    <property type="entry name" value="Flavoprot_Pyr_Nucl_cyt_Rdtase"/>
</dbReference>
<organism evidence="16 17">
    <name type="scientific">Porphyra umbilicalis</name>
    <name type="common">Purple laver</name>
    <name type="synonym">Red alga</name>
    <dbReference type="NCBI Taxonomy" id="2786"/>
    <lineage>
        <taxon>Eukaryota</taxon>
        <taxon>Rhodophyta</taxon>
        <taxon>Bangiophyceae</taxon>
        <taxon>Bangiales</taxon>
        <taxon>Bangiaceae</taxon>
        <taxon>Porphyra</taxon>
    </lineage>
</organism>
<keyword evidence="9 14" id="KW-0560">Oxidoreductase</keyword>
<accession>A0A1X6P9B4</accession>
<evidence type="ECO:0000256" key="6">
    <source>
        <dbReference type="ARBA" id="ARBA00022787"/>
    </source>
</evidence>
<dbReference type="FunFam" id="2.40.30.10:FF:000032">
    <property type="entry name" value="NADH-cytochrome b5 reductase"/>
    <property type="match status" value="1"/>
</dbReference>
<feature type="binding site" evidence="13">
    <location>
        <position position="163"/>
    </location>
    <ligand>
        <name>FAD</name>
        <dbReference type="ChEBI" id="CHEBI:57692"/>
    </ligand>
</feature>
<dbReference type="SUPFAM" id="SSF63380">
    <property type="entry name" value="Riboflavin synthase domain-like"/>
    <property type="match status" value="1"/>
</dbReference>
<evidence type="ECO:0000313" key="16">
    <source>
        <dbReference type="EMBL" id="OSX77444.1"/>
    </source>
</evidence>
<keyword evidence="17" id="KW-1185">Reference proteome</keyword>
<reference evidence="16 17" key="1">
    <citation type="submission" date="2017-03" db="EMBL/GenBank/DDBJ databases">
        <title>WGS assembly of Porphyra umbilicalis.</title>
        <authorList>
            <person name="Brawley S.H."/>
            <person name="Blouin N.A."/>
            <person name="Ficko-Blean E."/>
            <person name="Wheeler G.L."/>
            <person name="Lohr M."/>
            <person name="Goodson H.V."/>
            <person name="Jenkins J.W."/>
            <person name="Blaby-Haas C.E."/>
            <person name="Helliwell K.E."/>
            <person name="Chan C."/>
            <person name="Marriage T."/>
            <person name="Bhattacharya D."/>
            <person name="Klein A.S."/>
            <person name="Badis Y."/>
            <person name="Brodie J."/>
            <person name="Cao Y."/>
            <person name="Collen J."/>
            <person name="Dittami S.M."/>
            <person name="Gachon C.M."/>
            <person name="Green B.R."/>
            <person name="Karpowicz S."/>
            <person name="Kim J.W."/>
            <person name="Kudahl U."/>
            <person name="Lin S."/>
            <person name="Michel G."/>
            <person name="Mittag M."/>
            <person name="Olson B.J."/>
            <person name="Pangilinan J."/>
            <person name="Peng Y."/>
            <person name="Qiu H."/>
            <person name="Shu S."/>
            <person name="Singer J.T."/>
            <person name="Smith A.G."/>
            <person name="Sprecher B.N."/>
            <person name="Wagner V."/>
            <person name="Wang W."/>
            <person name="Wang Z.-Y."/>
            <person name="Yan J."/>
            <person name="Yarish C."/>
            <person name="Zoeuner-Riek S."/>
            <person name="Zhuang Y."/>
            <person name="Zou Y."/>
            <person name="Lindquist E.A."/>
            <person name="Grimwood J."/>
            <person name="Barry K."/>
            <person name="Rokhsar D.S."/>
            <person name="Schmutz J."/>
            <person name="Stiller J.W."/>
            <person name="Grossman A.R."/>
            <person name="Prochnik S.E."/>
        </authorList>
    </citation>
    <scope>NUCLEOTIDE SEQUENCE [LARGE SCALE GENOMIC DNA]</scope>
    <source>
        <strain evidence="16">4086291</strain>
    </source>
</reference>
<dbReference type="EC" id="1.6.2.2" evidence="14"/>
<dbReference type="InterPro" id="IPR017938">
    <property type="entry name" value="Riboflavin_synthase-like_b-brl"/>
</dbReference>
<evidence type="ECO:0000256" key="1">
    <source>
        <dbReference type="ARBA" id="ARBA00001974"/>
    </source>
</evidence>
<dbReference type="Gene3D" id="3.40.50.80">
    <property type="entry name" value="Nucleotide-binding domain of ferredoxin-NADP reductase (FNR) module"/>
    <property type="match status" value="1"/>
</dbReference>
<name>A0A1X6P9B4_PORUM</name>
<keyword evidence="12" id="KW-0472">Membrane</keyword>
<dbReference type="OrthoDB" id="432685at2759"/>
<feature type="binding site" evidence="13">
    <location>
        <position position="162"/>
    </location>
    <ligand>
        <name>FAD</name>
        <dbReference type="ChEBI" id="CHEBI:57692"/>
    </ligand>
</feature>
<keyword evidence="8" id="KW-1133">Transmembrane helix</keyword>
<feature type="binding site" evidence="13">
    <location>
        <position position="190"/>
    </location>
    <ligand>
        <name>FAD</name>
        <dbReference type="ChEBI" id="CHEBI:57692"/>
    </ligand>
</feature>
<dbReference type="EMBL" id="KV918838">
    <property type="protein sequence ID" value="OSX77444.1"/>
    <property type="molecule type" value="Genomic_DNA"/>
</dbReference>
<keyword evidence="4 13" id="KW-0285">Flavoprotein</keyword>
<keyword evidence="7 13" id="KW-0274">FAD</keyword>
<evidence type="ECO:0000256" key="5">
    <source>
        <dbReference type="ARBA" id="ARBA00022692"/>
    </source>
</evidence>
<dbReference type="SUPFAM" id="SSF52343">
    <property type="entry name" value="Ferredoxin reductase-like, C-terminal NADP-linked domain"/>
    <property type="match status" value="1"/>
</dbReference>
<feature type="binding site" evidence="13">
    <location>
        <position position="180"/>
    </location>
    <ligand>
        <name>FAD</name>
        <dbReference type="ChEBI" id="CHEBI:57692"/>
    </ligand>
</feature>
<dbReference type="GO" id="GO:0005741">
    <property type="term" value="C:mitochondrial outer membrane"/>
    <property type="evidence" value="ECO:0007669"/>
    <property type="project" value="UniProtKB-SubCell"/>
</dbReference>
<dbReference type="CDD" id="cd06183">
    <property type="entry name" value="cyt_b5_reduct_like"/>
    <property type="match status" value="1"/>
</dbReference>
<evidence type="ECO:0000313" key="17">
    <source>
        <dbReference type="Proteomes" id="UP000218209"/>
    </source>
</evidence>
<dbReference type="InterPro" id="IPR001834">
    <property type="entry name" value="CBR-like"/>
</dbReference>
<dbReference type="PANTHER" id="PTHR19370:SF184">
    <property type="entry name" value="NADH-CYTOCHROME B5 REDUCTASE-LIKE"/>
    <property type="match status" value="1"/>
</dbReference>
<feature type="binding site" evidence="13">
    <location>
        <position position="161"/>
    </location>
    <ligand>
        <name>FAD</name>
        <dbReference type="ChEBI" id="CHEBI:57692"/>
    </ligand>
</feature>
<evidence type="ECO:0000256" key="7">
    <source>
        <dbReference type="ARBA" id="ARBA00022827"/>
    </source>
</evidence>
<evidence type="ECO:0000256" key="8">
    <source>
        <dbReference type="ARBA" id="ARBA00022989"/>
    </source>
</evidence>
<comment type="catalytic activity">
    <reaction evidence="14">
        <text>2 Fe(III)-[cytochrome b5] + NADH = 2 Fe(II)-[cytochrome b5] + NAD(+) + H(+)</text>
        <dbReference type="Rhea" id="RHEA:46680"/>
        <dbReference type="Rhea" id="RHEA-COMP:10438"/>
        <dbReference type="Rhea" id="RHEA-COMP:10439"/>
        <dbReference type="ChEBI" id="CHEBI:15378"/>
        <dbReference type="ChEBI" id="CHEBI:29033"/>
        <dbReference type="ChEBI" id="CHEBI:29034"/>
        <dbReference type="ChEBI" id="CHEBI:57540"/>
        <dbReference type="ChEBI" id="CHEBI:57945"/>
        <dbReference type="EC" id="1.6.2.2"/>
    </reaction>
</comment>
<proteinExistence type="inferred from homology"/>
<keyword evidence="11" id="KW-0496">Mitochondrion</keyword>
<evidence type="ECO:0000256" key="3">
    <source>
        <dbReference type="ARBA" id="ARBA00006105"/>
    </source>
</evidence>